<dbReference type="Gene3D" id="1.10.287.130">
    <property type="match status" value="1"/>
</dbReference>
<dbReference type="PROSITE" id="PS50885">
    <property type="entry name" value="HAMP"/>
    <property type="match status" value="1"/>
</dbReference>
<dbReference type="GO" id="GO:0005886">
    <property type="term" value="C:plasma membrane"/>
    <property type="evidence" value="ECO:0007669"/>
    <property type="project" value="TreeGrafter"/>
</dbReference>
<feature type="transmembrane region" description="Helical" evidence="11">
    <location>
        <begin position="7"/>
        <end position="28"/>
    </location>
</feature>
<dbReference type="InterPro" id="IPR036890">
    <property type="entry name" value="HATPase_C_sf"/>
</dbReference>
<feature type="domain" description="HAMP" evidence="13">
    <location>
        <begin position="62"/>
        <end position="107"/>
    </location>
</feature>
<dbReference type="STRING" id="36842.SAMN02194393_00515"/>
<dbReference type="InterPro" id="IPR004358">
    <property type="entry name" value="Sig_transdc_His_kin-like_C"/>
</dbReference>
<gene>
    <name evidence="14" type="ORF">SAMN02194393_00515</name>
</gene>
<evidence type="ECO:0000256" key="3">
    <source>
        <dbReference type="ARBA" id="ARBA00012438"/>
    </source>
</evidence>
<keyword evidence="9" id="KW-0902">Two-component regulatory system</keyword>
<evidence type="ECO:0000256" key="8">
    <source>
        <dbReference type="ARBA" id="ARBA00022989"/>
    </source>
</evidence>
<feature type="transmembrane region" description="Helical" evidence="11">
    <location>
        <begin position="34"/>
        <end position="53"/>
    </location>
</feature>
<evidence type="ECO:0000313" key="15">
    <source>
        <dbReference type="Proteomes" id="UP000190285"/>
    </source>
</evidence>
<dbReference type="GO" id="GO:0000155">
    <property type="term" value="F:phosphorelay sensor kinase activity"/>
    <property type="evidence" value="ECO:0007669"/>
    <property type="project" value="InterPro"/>
</dbReference>
<dbReference type="PRINTS" id="PR00344">
    <property type="entry name" value="BCTRLSENSOR"/>
</dbReference>
<dbReference type="EC" id="2.7.13.3" evidence="3"/>
<dbReference type="AlphaFoldDB" id="A0A1T5ILB0"/>
<evidence type="ECO:0000256" key="2">
    <source>
        <dbReference type="ARBA" id="ARBA00004141"/>
    </source>
</evidence>
<protein>
    <recommendedName>
        <fullName evidence="3">histidine kinase</fullName>
        <ecNumber evidence="3">2.7.13.3</ecNumber>
    </recommendedName>
</protein>
<keyword evidence="4" id="KW-0597">Phosphoprotein</keyword>
<proteinExistence type="predicted"/>
<dbReference type="PROSITE" id="PS50109">
    <property type="entry name" value="HIS_KIN"/>
    <property type="match status" value="1"/>
</dbReference>
<name>A0A1T5ILB0_9FIRM</name>
<organism evidence="14 15">
    <name type="scientific">Maledivibacter halophilus</name>
    <dbReference type="NCBI Taxonomy" id="36842"/>
    <lineage>
        <taxon>Bacteria</taxon>
        <taxon>Bacillati</taxon>
        <taxon>Bacillota</taxon>
        <taxon>Clostridia</taxon>
        <taxon>Peptostreptococcales</taxon>
        <taxon>Caminicellaceae</taxon>
        <taxon>Maledivibacter</taxon>
    </lineage>
</organism>
<dbReference type="SUPFAM" id="SSF55874">
    <property type="entry name" value="ATPase domain of HSP90 chaperone/DNA topoisomerase II/histidine kinase"/>
    <property type="match status" value="1"/>
</dbReference>
<dbReference type="RefSeq" id="WP_208984964.1">
    <property type="nucleotide sequence ID" value="NZ_FUZT01000001.1"/>
</dbReference>
<dbReference type="InterPro" id="IPR050398">
    <property type="entry name" value="HssS/ArlS-like"/>
</dbReference>
<feature type="domain" description="Histidine kinase" evidence="12">
    <location>
        <begin position="122"/>
        <end position="339"/>
    </location>
</feature>
<dbReference type="PANTHER" id="PTHR45528">
    <property type="entry name" value="SENSOR HISTIDINE KINASE CPXA"/>
    <property type="match status" value="1"/>
</dbReference>
<evidence type="ECO:0000256" key="10">
    <source>
        <dbReference type="ARBA" id="ARBA00023136"/>
    </source>
</evidence>
<keyword evidence="7 14" id="KW-0418">Kinase</keyword>
<dbReference type="FunFam" id="1.10.287.130:FF:000001">
    <property type="entry name" value="Two-component sensor histidine kinase"/>
    <property type="match status" value="1"/>
</dbReference>
<evidence type="ECO:0000259" key="13">
    <source>
        <dbReference type="PROSITE" id="PS50885"/>
    </source>
</evidence>
<accession>A0A1T5ILB0</accession>
<keyword evidence="6 11" id="KW-0812">Transmembrane</keyword>
<dbReference type="SUPFAM" id="SSF47384">
    <property type="entry name" value="Homodimeric domain of signal transducing histidine kinase"/>
    <property type="match status" value="1"/>
</dbReference>
<evidence type="ECO:0000256" key="5">
    <source>
        <dbReference type="ARBA" id="ARBA00022679"/>
    </source>
</evidence>
<dbReference type="PROSITE" id="PS51257">
    <property type="entry name" value="PROKAR_LIPOPROTEIN"/>
    <property type="match status" value="1"/>
</dbReference>
<evidence type="ECO:0000256" key="1">
    <source>
        <dbReference type="ARBA" id="ARBA00000085"/>
    </source>
</evidence>
<dbReference type="InterPro" id="IPR003660">
    <property type="entry name" value="HAMP_dom"/>
</dbReference>
<dbReference type="InterPro" id="IPR003661">
    <property type="entry name" value="HisK_dim/P_dom"/>
</dbReference>
<keyword evidence="10 11" id="KW-0472">Membrane</keyword>
<keyword evidence="5" id="KW-0808">Transferase</keyword>
<dbReference type="InterPro" id="IPR003594">
    <property type="entry name" value="HATPase_dom"/>
</dbReference>
<sequence>MKMTDKIFIILNWTVLFFSCISLIILYYSNIINPYLTILNVLIAIFSLAKIYINYKCIFKFERINEQVERAALGNLNTRILVRDDGILSKLVCNFNKVIEELQKTQENQITVEESRRKLMSNISHDIRTPLTSIIGYIDALRDDVAANEEERLEYFDIISKKSKDLKKLIDEIFYMAKLDSDEIEMNFQIYDIGEIIRESIIAFLPELNKKEIELRVNLPKKKTLVYVDKLSIIRILNNIFKNSIQYGSEGKILGIDLISTQKSYQINIWDRGQGIDEEHLPYIFDRLYIQDKTRNKSLGSSGLGLAIVKKLIEKHRGTIWVESRPYKKTVFSFTIPKL</sequence>
<dbReference type="SMART" id="SM00387">
    <property type="entry name" value="HATPase_c"/>
    <property type="match status" value="1"/>
</dbReference>
<dbReference type="Pfam" id="PF00512">
    <property type="entry name" value="HisKA"/>
    <property type="match status" value="1"/>
</dbReference>
<dbReference type="FunFam" id="3.30.565.10:FF:000006">
    <property type="entry name" value="Sensor histidine kinase WalK"/>
    <property type="match status" value="1"/>
</dbReference>
<evidence type="ECO:0000256" key="7">
    <source>
        <dbReference type="ARBA" id="ARBA00022777"/>
    </source>
</evidence>
<evidence type="ECO:0000256" key="6">
    <source>
        <dbReference type="ARBA" id="ARBA00022692"/>
    </source>
</evidence>
<evidence type="ECO:0000256" key="4">
    <source>
        <dbReference type="ARBA" id="ARBA00022553"/>
    </source>
</evidence>
<dbReference type="Pfam" id="PF02518">
    <property type="entry name" value="HATPase_c"/>
    <property type="match status" value="1"/>
</dbReference>
<keyword evidence="8 11" id="KW-1133">Transmembrane helix</keyword>
<dbReference type="SMART" id="SM00388">
    <property type="entry name" value="HisKA"/>
    <property type="match status" value="1"/>
</dbReference>
<reference evidence="14 15" key="1">
    <citation type="submission" date="2017-02" db="EMBL/GenBank/DDBJ databases">
        <authorList>
            <person name="Peterson S.W."/>
        </authorList>
    </citation>
    <scope>NUCLEOTIDE SEQUENCE [LARGE SCALE GENOMIC DNA]</scope>
    <source>
        <strain evidence="14 15">M1</strain>
    </source>
</reference>
<comment type="catalytic activity">
    <reaction evidence="1">
        <text>ATP + protein L-histidine = ADP + protein N-phospho-L-histidine.</text>
        <dbReference type="EC" id="2.7.13.3"/>
    </reaction>
</comment>
<evidence type="ECO:0000259" key="12">
    <source>
        <dbReference type="PROSITE" id="PS50109"/>
    </source>
</evidence>
<dbReference type="Gene3D" id="3.30.565.10">
    <property type="entry name" value="Histidine kinase-like ATPase, C-terminal domain"/>
    <property type="match status" value="1"/>
</dbReference>
<evidence type="ECO:0000256" key="9">
    <source>
        <dbReference type="ARBA" id="ARBA00023012"/>
    </source>
</evidence>
<dbReference type="InterPro" id="IPR036097">
    <property type="entry name" value="HisK_dim/P_sf"/>
</dbReference>
<evidence type="ECO:0000313" key="14">
    <source>
        <dbReference type="EMBL" id="SKC39971.1"/>
    </source>
</evidence>
<dbReference type="Proteomes" id="UP000190285">
    <property type="component" value="Unassembled WGS sequence"/>
</dbReference>
<evidence type="ECO:0000256" key="11">
    <source>
        <dbReference type="SAM" id="Phobius"/>
    </source>
</evidence>
<keyword evidence="15" id="KW-1185">Reference proteome</keyword>
<dbReference type="EMBL" id="FUZT01000001">
    <property type="protein sequence ID" value="SKC39971.1"/>
    <property type="molecule type" value="Genomic_DNA"/>
</dbReference>
<dbReference type="CDD" id="cd00082">
    <property type="entry name" value="HisKA"/>
    <property type="match status" value="1"/>
</dbReference>
<comment type="subcellular location">
    <subcellularLocation>
        <location evidence="2">Membrane</location>
        <topology evidence="2">Multi-pass membrane protein</topology>
    </subcellularLocation>
</comment>
<dbReference type="PANTHER" id="PTHR45528:SF8">
    <property type="entry name" value="HISTIDINE KINASE"/>
    <property type="match status" value="1"/>
</dbReference>
<dbReference type="InterPro" id="IPR005467">
    <property type="entry name" value="His_kinase_dom"/>
</dbReference>